<evidence type="ECO:0000313" key="1">
    <source>
        <dbReference type="EMBL" id="KAL3312042.1"/>
    </source>
</evidence>
<comment type="caution">
    <text evidence="1">The sequence shown here is derived from an EMBL/GenBank/DDBJ whole genome shotgun (WGS) entry which is preliminary data.</text>
</comment>
<dbReference type="AlphaFoldDB" id="A0ABD2PYZ0"/>
<keyword evidence="2" id="KW-1185">Reference proteome</keyword>
<accession>A0ABD2PYZ0</accession>
<protein>
    <submittedName>
        <fullName evidence="1">Uncharacterized protein</fullName>
    </submittedName>
</protein>
<dbReference type="Proteomes" id="UP001626550">
    <property type="component" value="Unassembled WGS sequence"/>
</dbReference>
<organism evidence="1 2">
    <name type="scientific">Cichlidogyrus casuarinus</name>
    <dbReference type="NCBI Taxonomy" id="1844966"/>
    <lineage>
        <taxon>Eukaryota</taxon>
        <taxon>Metazoa</taxon>
        <taxon>Spiralia</taxon>
        <taxon>Lophotrochozoa</taxon>
        <taxon>Platyhelminthes</taxon>
        <taxon>Monogenea</taxon>
        <taxon>Monopisthocotylea</taxon>
        <taxon>Dactylogyridea</taxon>
        <taxon>Ancyrocephalidae</taxon>
        <taxon>Cichlidogyrus</taxon>
    </lineage>
</organism>
<proteinExistence type="predicted"/>
<evidence type="ECO:0000313" key="2">
    <source>
        <dbReference type="Proteomes" id="UP001626550"/>
    </source>
</evidence>
<dbReference type="EMBL" id="JBJKFK010001893">
    <property type="protein sequence ID" value="KAL3312042.1"/>
    <property type="molecule type" value="Genomic_DNA"/>
</dbReference>
<sequence>MSDKTRIKNLYLVARQCRYPCTCETDYCKLMDDMDVFRIDFITAVDQLADIQFDTYWQVQKGGNVCNKTATKNAALDALEERFDYFNNSLKPIYTNMYQVHLALRLAACMVNSIVHGNLIANPKELAENLKCAEKVFYPPKQKP</sequence>
<name>A0ABD2PYZ0_9PLAT</name>
<gene>
    <name evidence="1" type="ORF">Ciccas_009371</name>
</gene>
<reference evidence="1 2" key="1">
    <citation type="submission" date="2024-11" db="EMBL/GenBank/DDBJ databases">
        <title>Adaptive evolution of stress response genes in parasites aligns with host niche diversity.</title>
        <authorList>
            <person name="Hahn C."/>
            <person name="Resl P."/>
        </authorList>
    </citation>
    <scope>NUCLEOTIDE SEQUENCE [LARGE SCALE GENOMIC DNA]</scope>
    <source>
        <strain evidence="1">EGGRZ-B1_66</strain>
        <tissue evidence="1">Body</tissue>
    </source>
</reference>